<dbReference type="AlphaFoldDB" id="A0A8J6NDP7"/>
<keyword evidence="7" id="KW-0067">ATP-binding</keyword>
<dbReference type="InterPro" id="IPR004358">
    <property type="entry name" value="Sig_transdc_His_kin-like_C"/>
</dbReference>
<dbReference type="GO" id="GO:0000155">
    <property type="term" value="F:phosphorelay sensor kinase activity"/>
    <property type="evidence" value="ECO:0007669"/>
    <property type="project" value="InterPro"/>
</dbReference>
<dbReference type="InterPro" id="IPR036890">
    <property type="entry name" value="HATPase_C_sf"/>
</dbReference>
<reference evidence="12 13" key="1">
    <citation type="submission" date="2020-08" db="EMBL/GenBank/DDBJ databases">
        <title>Bridging the membrane lipid divide: bacteria of the FCB group superphylum have the potential to synthesize archaeal ether lipids.</title>
        <authorList>
            <person name="Villanueva L."/>
            <person name="Von Meijenfeldt F.A.B."/>
            <person name="Westbye A.B."/>
            <person name="Yadav S."/>
            <person name="Hopmans E.C."/>
            <person name="Dutilh B.E."/>
            <person name="Sinninghe Damste J.S."/>
        </authorList>
    </citation>
    <scope>NUCLEOTIDE SEQUENCE [LARGE SCALE GENOMIC DNA]</scope>
    <source>
        <strain evidence="12">NIOZ-UU47</strain>
    </source>
</reference>
<comment type="caution">
    <text evidence="12">The sequence shown here is derived from an EMBL/GenBank/DDBJ whole genome shotgun (WGS) entry which is preliminary data.</text>
</comment>
<evidence type="ECO:0000259" key="9">
    <source>
        <dbReference type="PROSITE" id="PS50109"/>
    </source>
</evidence>
<dbReference type="InterPro" id="IPR013656">
    <property type="entry name" value="PAS_4"/>
</dbReference>
<gene>
    <name evidence="12" type="ORF">H8E41_11995</name>
</gene>
<evidence type="ECO:0000313" key="12">
    <source>
        <dbReference type="EMBL" id="MBC8318616.1"/>
    </source>
</evidence>
<dbReference type="PANTHER" id="PTHR43065:SF10">
    <property type="entry name" value="PEROXIDE STRESS-ACTIVATED HISTIDINE KINASE MAK3"/>
    <property type="match status" value="1"/>
</dbReference>
<keyword evidence="4" id="KW-0808">Transferase</keyword>
<dbReference type="GO" id="GO:0005524">
    <property type="term" value="F:ATP binding"/>
    <property type="evidence" value="ECO:0007669"/>
    <property type="project" value="UniProtKB-KW"/>
</dbReference>
<evidence type="ECO:0000313" key="13">
    <source>
        <dbReference type="Proteomes" id="UP000614424"/>
    </source>
</evidence>
<organism evidence="12 13">
    <name type="scientific">Candidatus Desulfobia pelagia</name>
    <dbReference type="NCBI Taxonomy" id="2841692"/>
    <lineage>
        <taxon>Bacteria</taxon>
        <taxon>Pseudomonadati</taxon>
        <taxon>Thermodesulfobacteriota</taxon>
        <taxon>Desulfobulbia</taxon>
        <taxon>Desulfobulbales</taxon>
        <taxon>Desulfobulbaceae</taxon>
        <taxon>Candidatus Desulfobia</taxon>
    </lineage>
</organism>
<dbReference type="SUPFAM" id="SSF47384">
    <property type="entry name" value="Homodimeric domain of signal transducing histidine kinase"/>
    <property type="match status" value="1"/>
</dbReference>
<dbReference type="PROSITE" id="PS50113">
    <property type="entry name" value="PAC"/>
    <property type="match status" value="2"/>
</dbReference>
<feature type="domain" description="PAC" evidence="11">
    <location>
        <begin position="119"/>
        <end position="173"/>
    </location>
</feature>
<dbReference type="PROSITE" id="PS50112">
    <property type="entry name" value="PAS"/>
    <property type="match status" value="1"/>
</dbReference>
<dbReference type="InterPro" id="IPR005467">
    <property type="entry name" value="His_kinase_dom"/>
</dbReference>
<dbReference type="InterPro" id="IPR001610">
    <property type="entry name" value="PAC"/>
</dbReference>
<accession>A0A8J6NDP7</accession>
<dbReference type="EC" id="2.7.13.3" evidence="2"/>
<dbReference type="EMBL" id="JACNJZ010000171">
    <property type="protein sequence ID" value="MBC8318616.1"/>
    <property type="molecule type" value="Genomic_DNA"/>
</dbReference>
<feature type="domain" description="PAC" evidence="11">
    <location>
        <begin position="263"/>
        <end position="315"/>
    </location>
</feature>
<keyword evidence="8" id="KW-0902">Two-component regulatory system</keyword>
<dbReference type="InterPro" id="IPR000700">
    <property type="entry name" value="PAS-assoc_C"/>
</dbReference>
<proteinExistence type="predicted"/>
<dbReference type="InterPro" id="IPR036097">
    <property type="entry name" value="HisK_dim/P_sf"/>
</dbReference>
<keyword evidence="6" id="KW-0418">Kinase</keyword>
<dbReference type="SMART" id="SM00388">
    <property type="entry name" value="HisKA"/>
    <property type="match status" value="1"/>
</dbReference>
<dbReference type="PRINTS" id="PR00344">
    <property type="entry name" value="BCTRLSENSOR"/>
</dbReference>
<dbReference type="PROSITE" id="PS50109">
    <property type="entry name" value="HIS_KIN"/>
    <property type="match status" value="1"/>
</dbReference>
<dbReference type="SMART" id="SM00091">
    <property type="entry name" value="PAS"/>
    <property type="match status" value="2"/>
</dbReference>
<dbReference type="Pfam" id="PF08448">
    <property type="entry name" value="PAS_4"/>
    <property type="match status" value="1"/>
</dbReference>
<evidence type="ECO:0000256" key="8">
    <source>
        <dbReference type="ARBA" id="ARBA00023012"/>
    </source>
</evidence>
<dbReference type="SUPFAM" id="SSF55785">
    <property type="entry name" value="PYP-like sensor domain (PAS domain)"/>
    <property type="match status" value="3"/>
</dbReference>
<dbReference type="CDD" id="cd00130">
    <property type="entry name" value="PAS"/>
    <property type="match status" value="1"/>
</dbReference>
<dbReference type="Pfam" id="PF13426">
    <property type="entry name" value="PAS_9"/>
    <property type="match status" value="1"/>
</dbReference>
<dbReference type="NCBIfam" id="TIGR00229">
    <property type="entry name" value="sensory_box"/>
    <property type="match status" value="2"/>
</dbReference>
<evidence type="ECO:0000259" key="11">
    <source>
        <dbReference type="PROSITE" id="PS50113"/>
    </source>
</evidence>
<dbReference type="SUPFAM" id="SSF55874">
    <property type="entry name" value="ATPase domain of HSP90 chaperone/DNA topoisomerase II/histidine kinase"/>
    <property type="match status" value="1"/>
</dbReference>
<evidence type="ECO:0000256" key="5">
    <source>
        <dbReference type="ARBA" id="ARBA00022741"/>
    </source>
</evidence>
<evidence type="ECO:0000256" key="7">
    <source>
        <dbReference type="ARBA" id="ARBA00022840"/>
    </source>
</evidence>
<dbReference type="Gene3D" id="3.30.565.10">
    <property type="entry name" value="Histidine kinase-like ATPase, C-terminal domain"/>
    <property type="match status" value="1"/>
</dbReference>
<evidence type="ECO:0000256" key="2">
    <source>
        <dbReference type="ARBA" id="ARBA00012438"/>
    </source>
</evidence>
<feature type="domain" description="Histidine kinase" evidence="9">
    <location>
        <begin position="445"/>
        <end position="664"/>
    </location>
</feature>
<name>A0A8J6NDP7_9BACT</name>
<dbReference type="InterPro" id="IPR003594">
    <property type="entry name" value="HATPase_dom"/>
</dbReference>
<evidence type="ECO:0000256" key="3">
    <source>
        <dbReference type="ARBA" id="ARBA00022553"/>
    </source>
</evidence>
<sequence length="668" mass="74496">MNDERKSKKELIAELRKMRAVAAELSTVQEAVSGERRKSQDKQLKFLQNAIDSVADSIIVVGTDFRVKLMNRAARNNSVHVNSRFSQSNLCFELFFGQDKPCDGKGYDCPLIGVLESGEQVHVEQEREIADGVKRVFEIIASPLLGEDDELIGIVESVRDITERKQAAAIMQNHHDRLGKLVQERTAELLEAKEQAELLYRVCPTAVFTVDKNGVATNWNDMAEQLTGYSREEIIGSDCRVFFGGEGDESCCIKKGEDIEPCEVMERQITTKTGESRYISLNFNKLVSKDGIVKGGIASFIDITNQKRTDDILVSERDKFKSMLTAMGQGVHIVNKKYEIEFQNNVLQDIFGNKIGEKCYKVYKQKDSPCDICQMHAAIGSGSIRRSGEISLSGRYYEQCYAPFSDVNGEKKALILLRDITEQKLLEAETMRAAQLASIGELAAGVAHEINNPINGIINYAQLLEDDADSQEQIELLERIIKEGERVAVIVKNLLFFARQREEGAEDTTVEAVIEDSLALIKHQFKKDGIIFEEETPQSLPLIHVNPQQLQQVFLNLLSNARYALNMRYSGSDPGKKLSIRCSTVSREGKPYVRIEVTDLGAGIPEEIIGNIFDPFFSSKAPGEGTGLGLSISHGLIRDFQGFLGVDSTLGEKTTFTVDLPVFHTEEN</sequence>
<evidence type="ECO:0000256" key="1">
    <source>
        <dbReference type="ARBA" id="ARBA00000085"/>
    </source>
</evidence>
<dbReference type="InterPro" id="IPR000014">
    <property type="entry name" value="PAS"/>
</dbReference>
<dbReference type="Pfam" id="PF02518">
    <property type="entry name" value="HATPase_c"/>
    <property type="match status" value="1"/>
</dbReference>
<dbReference type="Proteomes" id="UP000614424">
    <property type="component" value="Unassembled WGS sequence"/>
</dbReference>
<dbReference type="InterPro" id="IPR035965">
    <property type="entry name" value="PAS-like_dom_sf"/>
</dbReference>
<dbReference type="Gene3D" id="3.30.450.20">
    <property type="entry name" value="PAS domain"/>
    <property type="match status" value="3"/>
</dbReference>
<protein>
    <recommendedName>
        <fullName evidence="2">histidine kinase</fullName>
        <ecNumber evidence="2">2.7.13.3</ecNumber>
    </recommendedName>
</protein>
<dbReference type="SMART" id="SM00086">
    <property type="entry name" value="PAC"/>
    <property type="match status" value="2"/>
</dbReference>
<keyword evidence="5" id="KW-0547">Nucleotide-binding</keyword>
<dbReference type="Pfam" id="PF00512">
    <property type="entry name" value="HisKA"/>
    <property type="match status" value="1"/>
</dbReference>
<comment type="catalytic activity">
    <reaction evidence="1">
        <text>ATP + protein L-histidine = ADP + protein N-phospho-L-histidine.</text>
        <dbReference type="EC" id="2.7.13.3"/>
    </reaction>
</comment>
<feature type="domain" description="PAS" evidence="10">
    <location>
        <begin position="192"/>
        <end position="236"/>
    </location>
</feature>
<evidence type="ECO:0000259" key="10">
    <source>
        <dbReference type="PROSITE" id="PS50112"/>
    </source>
</evidence>
<dbReference type="PANTHER" id="PTHR43065">
    <property type="entry name" value="SENSOR HISTIDINE KINASE"/>
    <property type="match status" value="1"/>
</dbReference>
<keyword evidence="3" id="KW-0597">Phosphoprotein</keyword>
<evidence type="ECO:0000256" key="4">
    <source>
        <dbReference type="ARBA" id="ARBA00022679"/>
    </source>
</evidence>
<evidence type="ECO:0000256" key="6">
    <source>
        <dbReference type="ARBA" id="ARBA00022777"/>
    </source>
</evidence>
<dbReference type="Gene3D" id="1.10.287.130">
    <property type="match status" value="1"/>
</dbReference>
<dbReference type="InterPro" id="IPR003661">
    <property type="entry name" value="HisK_dim/P_dom"/>
</dbReference>
<dbReference type="SMART" id="SM00387">
    <property type="entry name" value="HATPase_c"/>
    <property type="match status" value="1"/>
</dbReference>
<dbReference type="CDD" id="cd00082">
    <property type="entry name" value="HisKA"/>
    <property type="match status" value="1"/>
</dbReference>